<dbReference type="KEGG" id="bfo:118408005"/>
<keyword evidence="2 5" id="KW-0812">Transmembrane</keyword>
<gene>
    <name evidence="7" type="primary">LOC118408005</name>
</gene>
<dbReference type="Proteomes" id="UP000001554">
    <property type="component" value="Chromosome 1"/>
</dbReference>
<reference evidence="6" key="1">
    <citation type="journal article" date="2020" name="Nat. Ecol. Evol.">
        <title>Deeply conserved synteny resolves early events in vertebrate evolution.</title>
        <authorList>
            <person name="Simakov O."/>
            <person name="Marletaz F."/>
            <person name="Yue J.X."/>
            <person name="O'Connell B."/>
            <person name="Jenkins J."/>
            <person name="Brandt A."/>
            <person name="Calef R."/>
            <person name="Tung C.H."/>
            <person name="Huang T.K."/>
            <person name="Schmutz J."/>
            <person name="Satoh N."/>
            <person name="Yu J.K."/>
            <person name="Putnam N.H."/>
            <person name="Green R.E."/>
            <person name="Rokhsar D.S."/>
        </authorList>
    </citation>
    <scope>NUCLEOTIDE SEQUENCE [LARGE SCALE GENOMIC DNA]</scope>
    <source>
        <strain evidence="6">S238N-H82</strain>
    </source>
</reference>
<evidence type="ECO:0000256" key="4">
    <source>
        <dbReference type="ARBA" id="ARBA00023136"/>
    </source>
</evidence>
<dbReference type="GO" id="GO:0022857">
    <property type="term" value="F:transmembrane transporter activity"/>
    <property type="evidence" value="ECO:0000318"/>
    <property type="project" value="GO_Central"/>
</dbReference>
<evidence type="ECO:0000313" key="7">
    <source>
        <dbReference type="RefSeq" id="XP_035664540.1"/>
    </source>
</evidence>
<dbReference type="PANTHER" id="PTHR23423">
    <property type="entry name" value="ORGANIC SOLUTE TRANSPORTER-RELATED"/>
    <property type="match status" value="1"/>
</dbReference>
<organism evidence="6 7">
    <name type="scientific">Branchiostoma floridae</name>
    <name type="common">Florida lancelet</name>
    <name type="synonym">Amphioxus</name>
    <dbReference type="NCBI Taxonomy" id="7739"/>
    <lineage>
        <taxon>Eukaryota</taxon>
        <taxon>Metazoa</taxon>
        <taxon>Chordata</taxon>
        <taxon>Cephalochordata</taxon>
        <taxon>Leptocardii</taxon>
        <taxon>Amphioxiformes</taxon>
        <taxon>Branchiostomatidae</taxon>
        <taxon>Branchiostoma</taxon>
    </lineage>
</organism>
<dbReference type="AlphaFoldDB" id="A0A9J7HRN5"/>
<feature type="transmembrane region" description="Helical" evidence="5">
    <location>
        <begin position="26"/>
        <end position="51"/>
    </location>
</feature>
<evidence type="ECO:0000256" key="2">
    <source>
        <dbReference type="ARBA" id="ARBA00022692"/>
    </source>
</evidence>
<name>A0A9J7HRN5_BRAFL</name>
<keyword evidence="3 5" id="KW-1133">Transmembrane helix</keyword>
<feature type="transmembrane region" description="Helical" evidence="5">
    <location>
        <begin position="189"/>
        <end position="213"/>
    </location>
</feature>
<evidence type="ECO:0000256" key="5">
    <source>
        <dbReference type="SAM" id="Phobius"/>
    </source>
</evidence>
<dbReference type="Pfam" id="PF03619">
    <property type="entry name" value="Solute_trans_a"/>
    <property type="match status" value="1"/>
</dbReference>
<proteinExistence type="predicted"/>
<dbReference type="GeneID" id="118408005"/>
<dbReference type="RefSeq" id="XP_035664540.1">
    <property type="nucleotide sequence ID" value="XM_035808647.1"/>
</dbReference>
<dbReference type="GO" id="GO:0016020">
    <property type="term" value="C:membrane"/>
    <property type="evidence" value="ECO:0000318"/>
    <property type="project" value="GO_Central"/>
</dbReference>
<keyword evidence="6" id="KW-1185">Reference proteome</keyword>
<feature type="transmembrane region" description="Helical" evidence="5">
    <location>
        <begin position="156"/>
        <end position="177"/>
    </location>
</feature>
<feature type="transmembrane region" description="Helical" evidence="5">
    <location>
        <begin position="89"/>
        <end position="109"/>
    </location>
</feature>
<evidence type="ECO:0000256" key="3">
    <source>
        <dbReference type="ARBA" id="ARBA00022989"/>
    </source>
</evidence>
<accession>A0A9J7HRN5</accession>
<dbReference type="OrthoDB" id="5832279at2759"/>
<evidence type="ECO:0000313" key="6">
    <source>
        <dbReference type="Proteomes" id="UP000001554"/>
    </source>
</evidence>
<reference evidence="7" key="2">
    <citation type="submission" date="2025-08" db="UniProtKB">
        <authorList>
            <consortium name="RefSeq"/>
        </authorList>
    </citation>
    <scope>IDENTIFICATION</scope>
    <source>
        <strain evidence="7">S238N-H82</strain>
        <tissue evidence="7">Testes</tissue>
    </source>
</reference>
<sequence>MTGKGEHWLHRAFCNFPSSEVGTIELVLYGTAGGFTLIVLLLFLEETVFLWRRYSSAPRRTKILLILSIYPVVAVTCMTTLLAPRTTLINEFALNIALAVGVYQLPLLVTDYMGGAARMVKTLSAIPVALNMPPCCCCVCIPRKTLTRRLLRKMKLLVLQGVFVRPLFTYISAVMYTDDRHTPGTASSPIFVLCAVALVLSFLCALSGLVFFVRAADPYMPQAMLKGKLVCVLLPLVLVTVQKNIIVALSSAGIAVCTPPFTSVSRGNVLYAYVLIVEMFLLSFLARALYRRPDLPFPPPAVTEDKAVQCTPPEPRRLRAAKSLPVVTEEIEPLAENLIFYMMM</sequence>
<protein>
    <submittedName>
        <fullName evidence="7">Organic solute transporter subunit alpha-like isoform X1</fullName>
    </submittedName>
</protein>
<dbReference type="SMART" id="SM01417">
    <property type="entry name" value="Solute_trans_a"/>
    <property type="match status" value="1"/>
</dbReference>
<feature type="transmembrane region" description="Helical" evidence="5">
    <location>
        <begin position="225"/>
        <end position="250"/>
    </location>
</feature>
<comment type="subcellular location">
    <subcellularLocation>
        <location evidence="1">Membrane</location>
        <topology evidence="1">Multi-pass membrane protein</topology>
    </subcellularLocation>
</comment>
<dbReference type="InterPro" id="IPR005178">
    <property type="entry name" value="Ostalpha/TMEM184C"/>
</dbReference>
<feature type="transmembrane region" description="Helical" evidence="5">
    <location>
        <begin position="63"/>
        <end position="83"/>
    </location>
</feature>
<feature type="transmembrane region" description="Helical" evidence="5">
    <location>
        <begin position="270"/>
        <end position="290"/>
    </location>
</feature>
<dbReference type="OMA" id="WLANMSV"/>
<evidence type="ECO:0000256" key="1">
    <source>
        <dbReference type="ARBA" id="ARBA00004141"/>
    </source>
</evidence>
<keyword evidence="4 5" id="KW-0472">Membrane</keyword>